<organism evidence="2 3">
    <name type="scientific">candidate division WOR-3 bacterium</name>
    <dbReference type="NCBI Taxonomy" id="2052148"/>
    <lineage>
        <taxon>Bacteria</taxon>
        <taxon>Bacteria division WOR-3</taxon>
    </lineage>
</organism>
<dbReference type="PROSITE" id="PS51257">
    <property type="entry name" value="PROKAR_LIPOPROTEIN"/>
    <property type="match status" value="1"/>
</dbReference>
<proteinExistence type="inferred from homology"/>
<dbReference type="EMBL" id="QNBE01000004">
    <property type="protein sequence ID" value="RKX71641.1"/>
    <property type="molecule type" value="Genomic_DNA"/>
</dbReference>
<dbReference type="SUPFAM" id="SSF48452">
    <property type="entry name" value="TPR-like"/>
    <property type="match status" value="1"/>
</dbReference>
<evidence type="ECO:0000313" key="2">
    <source>
        <dbReference type="EMBL" id="RKX71641.1"/>
    </source>
</evidence>
<evidence type="ECO:0008006" key="4">
    <source>
        <dbReference type="Google" id="ProtNLM"/>
    </source>
</evidence>
<dbReference type="Gene3D" id="1.25.40.10">
    <property type="entry name" value="Tetratricopeptide repeat domain"/>
    <property type="match status" value="1"/>
</dbReference>
<protein>
    <recommendedName>
        <fullName evidence="4">DUF5050 domain-containing protein</fullName>
    </recommendedName>
</protein>
<dbReference type="InterPro" id="IPR011659">
    <property type="entry name" value="WD40"/>
</dbReference>
<dbReference type="SUPFAM" id="SSF69304">
    <property type="entry name" value="Tricorn protease N-terminal domain"/>
    <property type="match status" value="1"/>
</dbReference>
<comment type="caution">
    <text evidence="2">The sequence shown here is derived from an EMBL/GenBank/DDBJ whole genome shotgun (WGS) entry which is preliminary data.</text>
</comment>
<gene>
    <name evidence="2" type="ORF">DRP53_00710</name>
</gene>
<dbReference type="Proteomes" id="UP000268469">
    <property type="component" value="Unassembled WGS sequence"/>
</dbReference>
<dbReference type="PANTHER" id="PTHR36842">
    <property type="entry name" value="PROTEIN TOLB HOMOLOG"/>
    <property type="match status" value="1"/>
</dbReference>
<evidence type="ECO:0000313" key="3">
    <source>
        <dbReference type="Proteomes" id="UP000268469"/>
    </source>
</evidence>
<sequence>MSRYLRVALIFSILLACKKKTSVEKASELIEKGKFQEAVKTITRALRSDSLNPDLYYRLCQAYIGLDSLLGASRAYLKLYELDSLKAESEEIKVNLAELCGLEPYRIVRLTRTRSNEYSPYPAKSGVYFASDRYRRSDIYLLKGRKSRRVIRGGGWKSNPVPVKEGICFSAGFDREEEIYCYSFKNRKIRRLTNNDEGDYPTGSDREGLRLLYCSHIDGDWDIHLMDLETGETRPITRNDYLDGDASFTPDGKRIIYVSKIKGAERIVIADLKGKVKKVLPMVDVRHPCFVDSYRIVYQGRGGRDWDLYLYDLKKDRVLTLTRNRREDYHPKADIREGKIYFVSKIRRQWDIFMVDLKRPIETKKLIGYLSRLTKEKKKIS</sequence>
<dbReference type="InterPro" id="IPR011990">
    <property type="entry name" value="TPR-like_helical_dom_sf"/>
</dbReference>
<dbReference type="PANTHER" id="PTHR36842:SF1">
    <property type="entry name" value="PROTEIN TOLB"/>
    <property type="match status" value="1"/>
</dbReference>
<name>A0A660SNK9_UNCW3</name>
<dbReference type="Gene3D" id="2.120.10.30">
    <property type="entry name" value="TolB, C-terminal domain"/>
    <property type="match status" value="2"/>
</dbReference>
<dbReference type="InterPro" id="IPR011042">
    <property type="entry name" value="6-blade_b-propeller_TolB-like"/>
</dbReference>
<accession>A0A660SNK9</accession>
<comment type="similarity">
    <text evidence="1">Belongs to the TolB family.</text>
</comment>
<evidence type="ECO:0000256" key="1">
    <source>
        <dbReference type="ARBA" id="ARBA00009820"/>
    </source>
</evidence>
<reference evidence="2 3" key="1">
    <citation type="submission" date="2018-06" db="EMBL/GenBank/DDBJ databases">
        <title>Extensive metabolic versatility and redundancy in microbially diverse, dynamic hydrothermal sediments.</title>
        <authorList>
            <person name="Dombrowski N."/>
            <person name="Teske A."/>
            <person name="Baker B.J."/>
        </authorList>
    </citation>
    <scope>NUCLEOTIDE SEQUENCE [LARGE SCALE GENOMIC DNA]</scope>
    <source>
        <strain evidence="2">B36_G15</strain>
    </source>
</reference>
<dbReference type="AlphaFoldDB" id="A0A660SNK9"/>
<dbReference type="Pfam" id="PF07676">
    <property type="entry name" value="PD40"/>
    <property type="match status" value="2"/>
</dbReference>